<dbReference type="PaxDb" id="8355-A0A1L8HML5"/>
<dbReference type="CDD" id="cd00273">
    <property type="entry name" value="Chemokine_CXC"/>
    <property type="match status" value="1"/>
</dbReference>
<dbReference type="SMART" id="SM00199">
    <property type="entry name" value="SCY"/>
    <property type="match status" value="1"/>
</dbReference>
<dbReference type="InterPro" id="IPR001811">
    <property type="entry name" value="Chemokine_IL8-like_dom"/>
</dbReference>
<dbReference type="GeneID" id="108704502"/>
<dbReference type="FunFam" id="2.40.50.40:FF:000004">
    <property type="entry name" value="C-X-C motif chemokine"/>
    <property type="match status" value="1"/>
</dbReference>
<comment type="subcellular location">
    <subcellularLocation>
        <location evidence="1">Secreted</location>
    </subcellularLocation>
</comment>
<sequence length="111" mass="12168">MSMKHIAGLSVIVLLAILHCVAGLSLEPRLPGGRCKCFKQTYQFIKPNKLTRVEFFPPGRSCPQLECLVTLKNGDIVCVNPKAGWLQRLIAYLKEKNGGKRGVSVANSTSI</sequence>
<dbReference type="Proteomes" id="UP000186698">
    <property type="component" value="Chromosome 1S"/>
</dbReference>
<gene>
    <name evidence="7" type="primary">cxcl13.S</name>
</gene>
<dbReference type="InterPro" id="IPR033899">
    <property type="entry name" value="CXC_Chemokine_domain"/>
</dbReference>
<dbReference type="CTD" id="108704502"/>
<evidence type="ECO:0000313" key="7">
    <source>
        <dbReference type="RefSeq" id="XP_041433523.1"/>
    </source>
</evidence>
<dbReference type="InterPro" id="IPR036048">
    <property type="entry name" value="Interleukin_8-like_sf"/>
</dbReference>
<dbReference type="InterPro" id="IPR039809">
    <property type="entry name" value="Chemokine_b/g/d"/>
</dbReference>
<dbReference type="STRING" id="8355.A0A1L8HML5"/>
<dbReference type="GO" id="GO:0006955">
    <property type="term" value="P:immune response"/>
    <property type="evidence" value="ECO:0007669"/>
    <property type="project" value="InterPro"/>
</dbReference>
<evidence type="ECO:0000259" key="5">
    <source>
        <dbReference type="SMART" id="SM00199"/>
    </source>
</evidence>
<dbReference type="PRINTS" id="PR00436">
    <property type="entry name" value="INTERLEUKIN8"/>
</dbReference>
<comment type="similarity">
    <text evidence="2">Belongs to the intercrine alpha (chemokine CxC) family.</text>
</comment>
<dbReference type="Pfam" id="PF00048">
    <property type="entry name" value="IL8"/>
    <property type="match status" value="1"/>
</dbReference>
<dbReference type="GO" id="GO:0005615">
    <property type="term" value="C:extracellular space"/>
    <property type="evidence" value="ECO:0007669"/>
    <property type="project" value="UniProtKB-KW"/>
</dbReference>
<evidence type="ECO:0000256" key="2">
    <source>
        <dbReference type="ARBA" id="ARBA00010665"/>
    </source>
</evidence>
<dbReference type="PRINTS" id="PR00437">
    <property type="entry name" value="SMALLCYTKCXC"/>
</dbReference>
<dbReference type="GO" id="GO:0008009">
    <property type="term" value="F:chemokine activity"/>
    <property type="evidence" value="ECO:0007669"/>
    <property type="project" value="InterPro"/>
</dbReference>
<dbReference type="RefSeq" id="XP_041433523.1">
    <property type="nucleotide sequence ID" value="XM_041577589.1"/>
</dbReference>
<accession>A0A1L8HML5</accession>
<reference evidence="7" key="1">
    <citation type="submission" date="2025-08" db="UniProtKB">
        <authorList>
            <consortium name="RefSeq"/>
        </authorList>
    </citation>
    <scope>IDENTIFICATION</scope>
    <source>
        <strain evidence="7">J_2021</strain>
        <tissue evidence="7">Erythrocytes</tissue>
    </source>
</reference>
<dbReference type="AlphaFoldDB" id="A0A1L8HML5"/>
<dbReference type="OrthoDB" id="9937393at2759"/>
<dbReference type="PANTHER" id="PTHR12015">
    <property type="entry name" value="SMALL INDUCIBLE CYTOKINE A"/>
    <property type="match status" value="1"/>
</dbReference>
<dbReference type="Gene3D" id="2.40.50.40">
    <property type="match status" value="1"/>
</dbReference>
<dbReference type="InterPro" id="IPR001089">
    <property type="entry name" value="Chemokine_CXC"/>
</dbReference>
<dbReference type="PANTHER" id="PTHR12015:SF198">
    <property type="entry name" value="PLATELET BASIC PROTEIN"/>
    <property type="match status" value="1"/>
</dbReference>
<evidence type="ECO:0000256" key="3">
    <source>
        <dbReference type="ARBA" id="ARBA00022514"/>
    </source>
</evidence>
<evidence type="ECO:0000313" key="6">
    <source>
        <dbReference type="Proteomes" id="UP000186698"/>
    </source>
</evidence>
<keyword evidence="6" id="KW-1185">Reference proteome</keyword>
<name>A0A1L8HML5_XENLA</name>
<feature type="domain" description="Chemokine interleukin-8-like" evidence="5">
    <location>
        <begin position="32"/>
        <end position="93"/>
    </location>
</feature>
<keyword evidence="4" id="KW-0964">Secreted</keyword>
<proteinExistence type="inferred from homology"/>
<dbReference type="GO" id="GO:0006952">
    <property type="term" value="P:defense response"/>
    <property type="evidence" value="ECO:0007669"/>
    <property type="project" value="InterPro"/>
</dbReference>
<dbReference type="OMA" id="PEAQWIK"/>
<organism evidence="6 7">
    <name type="scientific">Xenopus laevis</name>
    <name type="common">African clawed frog</name>
    <dbReference type="NCBI Taxonomy" id="8355"/>
    <lineage>
        <taxon>Eukaryota</taxon>
        <taxon>Metazoa</taxon>
        <taxon>Chordata</taxon>
        <taxon>Craniata</taxon>
        <taxon>Vertebrata</taxon>
        <taxon>Euteleostomi</taxon>
        <taxon>Amphibia</taxon>
        <taxon>Batrachia</taxon>
        <taxon>Anura</taxon>
        <taxon>Pipoidea</taxon>
        <taxon>Pipidae</taxon>
        <taxon>Xenopodinae</taxon>
        <taxon>Xenopus</taxon>
        <taxon>Xenopus</taxon>
    </lineage>
</organism>
<protein>
    <submittedName>
        <fullName evidence="7">C-X-C motif chemokine 13</fullName>
    </submittedName>
</protein>
<dbReference type="SUPFAM" id="SSF54117">
    <property type="entry name" value="Interleukin 8-like chemokines"/>
    <property type="match status" value="1"/>
</dbReference>
<dbReference type="KEGG" id="xla:108704502"/>
<evidence type="ECO:0000256" key="1">
    <source>
        <dbReference type="ARBA" id="ARBA00004613"/>
    </source>
</evidence>
<evidence type="ECO:0000256" key="4">
    <source>
        <dbReference type="ARBA" id="ARBA00022525"/>
    </source>
</evidence>
<keyword evidence="3" id="KW-0202">Cytokine</keyword>